<evidence type="ECO:0000259" key="4">
    <source>
        <dbReference type="Pfam" id="PF00535"/>
    </source>
</evidence>
<dbReference type="AlphaFoldDB" id="A0A1V2DXE8"/>
<sequence length="274" mass="31026">MPGNTKNDTVVLIPNFNGGEALFKTISSIESAESVDVLVVDDGSDVPPTEDDLSKAFKAYGNVKLFKLGRNQGIVAALNKGLEIAEQENYSYVARLDAGDRNQGLRFSKQRDFLEKNPHVALVGCWVEFINPDGDHLFVLKHPVHGEEIKKAIYRYNPFVHPATMFRLQAVQAVGGYPDDYPALEDWACFLELSKKWDLANLPEVLLQYEVSPRSISTTKRFRQSRSKVKLLWDNYNFSMNSTVGLIKNFLILVFPRGVLTHLKKYIYRRGPES</sequence>
<evidence type="ECO:0000256" key="1">
    <source>
        <dbReference type="ARBA" id="ARBA00006739"/>
    </source>
</evidence>
<proteinExistence type="inferred from homology"/>
<dbReference type="RefSeq" id="WP_076722551.1">
    <property type="nucleotide sequence ID" value="NZ_MSCW01000001.1"/>
</dbReference>
<protein>
    <recommendedName>
        <fullName evidence="4">Glycosyltransferase 2-like domain-containing protein</fullName>
    </recommendedName>
</protein>
<comment type="caution">
    <text evidence="5">The sequence shown here is derived from an EMBL/GenBank/DDBJ whole genome shotgun (WGS) entry which is preliminary data.</text>
</comment>
<comment type="similarity">
    <text evidence="1">Belongs to the glycosyltransferase 2 family.</text>
</comment>
<evidence type="ECO:0000256" key="2">
    <source>
        <dbReference type="ARBA" id="ARBA00022676"/>
    </source>
</evidence>
<organism evidence="5 6">
    <name type="scientific">Marinobacter lutaoensis</name>
    <dbReference type="NCBI Taxonomy" id="135739"/>
    <lineage>
        <taxon>Bacteria</taxon>
        <taxon>Pseudomonadati</taxon>
        <taxon>Pseudomonadota</taxon>
        <taxon>Gammaproteobacteria</taxon>
        <taxon>Pseudomonadales</taxon>
        <taxon>Marinobacteraceae</taxon>
        <taxon>Marinobacter</taxon>
    </lineage>
</organism>
<feature type="domain" description="Glycosyltransferase 2-like" evidence="4">
    <location>
        <begin position="11"/>
        <end position="156"/>
    </location>
</feature>
<dbReference type="PANTHER" id="PTHR43685">
    <property type="entry name" value="GLYCOSYLTRANSFERASE"/>
    <property type="match status" value="1"/>
</dbReference>
<keyword evidence="6" id="KW-1185">Reference proteome</keyword>
<keyword evidence="2" id="KW-0328">Glycosyltransferase</keyword>
<evidence type="ECO:0000256" key="3">
    <source>
        <dbReference type="ARBA" id="ARBA00022679"/>
    </source>
</evidence>
<gene>
    <name evidence="5" type="ORF">BTO32_00830</name>
</gene>
<dbReference type="EMBL" id="MSCW01000001">
    <property type="protein sequence ID" value="ONF45056.1"/>
    <property type="molecule type" value="Genomic_DNA"/>
</dbReference>
<accession>A0A1V2DXE8</accession>
<dbReference type="InterPro" id="IPR029044">
    <property type="entry name" value="Nucleotide-diphossugar_trans"/>
</dbReference>
<dbReference type="GO" id="GO:0016757">
    <property type="term" value="F:glycosyltransferase activity"/>
    <property type="evidence" value="ECO:0007669"/>
    <property type="project" value="UniProtKB-KW"/>
</dbReference>
<dbReference type="Gene3D" id="3.90.550.10">
    <property type="entry name" value="Spore Coat Polysaccharide Biosynthesis Protein SpsA, Chain A"/>
    <property type="match status" value="1"/>
</dbReference>
<dbReference type="PANTHER" id="PTHR43685:SF5">
    <property type="entry name" value="GLYCOSYLTRANSFERASE EPSE-RELATED"/>
    <property type="match status" value="1"/>
</dbReference>
<dbReference type="SUPFAM" id="SSF53448">
    <property type="entry name" value="Nucleotide-diphospho-sugar transferases"/>
    <property type="match status" value="1"/>
</dbReference>
<dbReference type="InterPro" id="IPR050834">
    <property type="entry name" value="Glycosyltransf_2"/>
</dbReference>
<dbReference type="Proteomes" id="UP000189339">
    <property type="component" value="Unassembled WGS sequence"/>
</dbReference>
<dbReference type="OrthoDB" id="9802649at2"/>
<keyword evidence="3" id="KW-0808">Transferase</keyword>
<dbReference type="Pfam" id="PF00535">
    <property type="entry name" value="Glycos_transf_2"/>
    <property type="match status" value="1"/>
</dbReference>
<name>A0A1V2DXE8_9GAMM</name>
<dbReference type="STRING" id="135739.BTO32_00830"/>
<evidence type="ECO:0000313" key="6">
    <source>
        <dbReference type="Proteomes" id="UP000189339"/>
    </source>
</evidence>
<reference evidence="5 6" key="1">
    <citation type="submission" date="2016-12" db="EMBL/GenBank/DDBJ databases">
        <title>Marinobacter lutaoensis whole genome sequencing.</title>
        <authorList>
            <person name="Verma A."/>
            <person name="Krishnamurthi S."/>
        </authorList>
    </citation>
    <scope>NUCLEOTIDE SEQUENCE [LARGE SCALE GENOMIC DNA]</scope>
    <source>
        <strain evidence="5 6">T5054</strain>
    </source>
</reference>
<dbReference type="InterPro" id="IPR001173">
    <property type="entry name" value="Glyco_trans_2-like"/>
</dbReference>
<evidence type="ECO:0000313" key="5">
    <source>
        <dbReference type="EMBL" id="ONF45056.1"/>
    </source>
</evidence>